<reference evidence="3 4" key="1">
    <citation type="journal article" date="2011" name="Stand. Genomic Sci.">
        <title>High quality draft genome sequence of Segniliparus rugosus CDC 945(T)= (ATCC BAA-974(T)).</title>
        <authorList>
            <person name="Earl A.M."/>
            <person name="Desjardins C.A."/>
            <person name="Fitzgerald M.G."/>
            <person name="Arachchi H.M."/>
            <person name="Zeng Q."/>
            <person name="Mehta T."/>
            <person name="Griggs A."/>
            <person name="Birren B.W."/>
            <person name="Toney N.C."/>
            <person name="Carr J."/>
            <person name="Posey J."/>
            <person name="Butler W.R."/>
        </authorList>
    </citation>
    <scope>NUCLEOTIDE SEQUENCE [LARGE SCALE GENOMIC DNA]</scope>
    <source>
        <strain evidence="4">ATCC BAA-974 / DSM 45345 / CCUG 50838 / CIP 108380 / JCM 13579 / CDC 945</strain>
    </source>
</reference>
<dbReference type="InterPro" id="IPR013216">
    <property type="entry name" value="Methyltransf_11"/>
</dbReference>
<evidence type="ECO:0000259" key="2">
    <source>
        <dbReference type="Pfam" id="PF08241"/>
    </source>
</evidence>
<dbReference type="Proteomes" id="UP000004816">
    <property type="component" value="Unassembled WGS sequence"/>
</dbReference>
<protein>
    <recommendedName>
        <fullName evidence="2">Methyltransferase type 11 domain-containing protein</fullName>
    </recommendedName>
</protein>
<dbReference type="HOGENOM" id="CLU_1266157_0_0_11"/>
<dbReference type="Gene3D" id="3.40.50.150">
    <property type="entry name" value="Vaccinia Virus protein VP39"/>
    <property type="match status" value="1"/>
</dbReference>
<dbReference type="PANTHER" id="PTHR43591:SF110">
    <property type="entry name" value="RHODANESE DOMAIN-CONTAINING PROTEIN"/>
    <property type="match status" value="1"/>
</dbReference>
<sequence>MTSTIQRRPLNNQVTKFWGSVARAYDWKPLQRWGYRAPQDEMIAELRARGAKRVLDVGCGTGILADRIERELDGREVAGVDLSEGMLARAKALSDKIDWRLSPAEKLPFDDASFDAVITTTAFHFFNQPAALREFHRVLRPGGFAAVSTISPRQPITPYLQEFFAEPVVGVPVPAPQADPGAVRGGGLRRRRAAPRSPSGLRQSLRLRPAHARRERLS</sequence>
<dbReference type="InterPro" id="IPR029063">
    <property type="entry name" value="SAM-dependent_MTases_sf"/>
</dbReference>
<proteinExistence type="predicted"/>
<evidence type="ECO:0000256" key="1">
    <source>
        <dbReference type="SAM" id="MobiDB-lite"/>
    </source>
</evidence>
<dbReference type="AlphaFoldDB" id="E5XQ77"/>
<dbReference type="eggNOG" id="COG2226">
    <property type="taxonomic scope" value="Bacteria"/>
</dbReference>
<comment type="caution">
    <text evidence="3">The sequence shown here is derived from an EMBL/GenBank/DDBJ whole genome shotgun (WGS) entry which is preliminary data.</text>
</comment>
<feature type="region of interest" description="Disordered" evidence="1">
    <location>
        <begin position="174"/>
        <end position="218"/>
    </location>
</feature>
<dbReference type="Pfam" id="PF08241">
    <property type="entry name" value="Methyltransf_11"/>
    <property type="match status" value="1"/>
</dbReference>
<dbReference type="PANTHER" id="PTHR43591">
    <property type="entry name" value="METHYLTRANSFERASE"/>
    <property type="match status" value="1"/>
</dbReference>
<dbReference type="SUPFAM" id="SSF53335">
    <property type="entry name" value="S-adenosyl-L-methionine-dependent methyltransferases"/>
    <property type="match status" value="1"/>
</dbReference>
<dbReference type="RefSeq" id="WP_007469304.1">
    <property type="nucleotide sequence ID" value="NZ_KI391953.1"/>
</dbReference>
<evidence type="ECO:0000313" key="4">
    <source>
        <dbReference type="Proteomes" id="UP000004816"/>
    </source>
</evidence>
<gene>
    <name evidence="3" type="ORF">HMPREF9336_01649</name>
</gene>
<dbReference type="CDD" id="cd02440">
    <property type="entry name" value="AdoMet_MTases"/>
    <property type="match status" value="1"/>
</dbReference>
<name>E5XQ77_SEGRC</name>
<keyword evidence="4" id="KW-1185">Reference proteome</keyword>
<dbReference type="STRING" id="679197.HMPREF9336_01649"/>
<dbReference type="GO" id="GO:0008757">
    <property type="term" value="F:S-adenosylmethionine-dependent methyltransferase activity"/>
    <property type="evidence" value="ECO:0007669"/>
    <property type="project" value="InterPro"/>
</dbReference>
<dbReference type="EMBL" id="ACZI02000001">
    <property type="protein sequence ID" value="EFV13510.1"/>
    <property type="molecule type" value="Genomic_DNA"/>
</dbReference>
<evidence type="ECO:0000313" key="3">
    <source>
        <dbReference type="EMBL" id="EFV13510.1"/>
    </source>
</evidence>
<accession>E5XQ77</accession>
<feature type="domain" description="Methyltransferase type 11" evidence="2">
    <location>
        <begin position="55"/>
        <end position="146"/>
    </location>
</feature>
<organism evidence="3 4">
    <name type="scientific">Segniliparus rugosus (strain ATCC BAA-974 / DSM 45345 / CCUG 50838 / CIP 108380 / JCM 13579 / CDC 945)</name>
    <dbReference type="NCBI Taxonomy" id="679197"/>
    <lineage>
        <taxon>Bacteria</taxon>
        <taxon>Bacillati</taxon>
        <taxon>Actinomycetota</taxon>
        <taxon>Actinomycetes</taxon>
        <taxon>Mycobacteriales</taxon>
        <taxon>Segniliparaceae</taxon>
        <taxon>Segniliparus</taxon>
    </lineage>
</organism>
<feature type="compositionally biased region" description="Basic residues" evidence="1">
    <location>
        <begin position="208"/>
        <end position="218"/>
    </location>
</feature>